<dbReference type="KEGG" id="fcy:FRACYDRAFT_236586"/>
<dbReference type="Proteomes" id="UP000095751">
    <property type="component" value="Unassembled WGS sequence"/>
</dbReference>
<dbReference type="SUPFAM" id="SSF52540">
    <property type="entry name" value="P-loop containing nucleoside triphosphate hydrolases"/>
    <property type="match status" value="1"/>
</dbReference>
<name>A0A1E7FJI0_9STRA</name>
<organism evidence="2 3">
    <name type="scientific">Fragilariopsis cylindrus CCMP1102</name>
    <dbReference type="NCBI Taxonomy" id="635003"/>
    <lineage>
        <taxon>Eukaryota</taxon>
        <taxon>Sar</taxon>
        <taxon>Stramenopiles</taxon>
        <taxon>Ochrophyta</taxon>
        <taxon>Bacillariophyta</taxon>
        <taxon>Bacillariophyceae</taxon>
        <taxon>Bacillariophycidae</taxon>
        <taxon>Bacillariales</taxon>
        <taxon>Bacillariaceae</taxon>
        <taxon>Fragilariopsis</taxon>
    </lineage>
</organism>
<gene>
    <name evidence="2" type="ORF">FRACYDRAFT_236586</name>
</gene>
<keyword evidence="3" id="KW-1185">Reference proteome</keyword>
<protein>
    <submittedName>
        <fullName evidence="2">Uncharacterized protein</fullName>
    </submittedName>
</protein>
<evidence type="ECO:0000313" key="2">
    <source>
        <dbReference type="EMBL" id="OEU18308.1"/>
    </source>
</evidence>
<feature type="region of interest" description="Disordered" evidence="1">
    <location>
        <begin position="332"/>
        <end position="358"/>
    </location>
</feature>
<evidence type="ECO:0000313" key="3">
    <source>
        <dbReference type="Proteomes" id="UP000095751"/>
    </source>
</evidence>
<dbReference type="AlphaFoldDB" id="A0A1E7FJI0"/>
<sequence>MNITTATRTEQEQERIASAKFVYIVAEAGCGKTFTGDYLNLMHGYSHVDGDCILKNCYIPKNRELTYRFLKSYDLANDHGEDGPEELWKPFYEEIAMLTLDAAKHSNHVVLTHASYRQAYRKCVVQKLIEGGAKRENITILQLTIDMDVKLKGLYYRTKEQCESGGMTLGDGMRSGGWEGEGDITLSGFIKFSIEQMQKSTGGFENIPNGYGITVDVSGRDLTHLHGVDGALLLKRSTDDEILSFEEIKDKVQLIDQARDEEFGSNGSLEIMIQISKELNGEGTDDDDDDEIDSTNTDADVVENIKEQEKSKNRRSSLASVEYLSREFLRSSLNDNDSEEQRKVMKGRRASLINTGKI</sequence>
<dbReference type="InterPro" id="IPR027417">
    <property type="entry name" value="P-loop_NTPase"/>
</dbReference>
<evidence type="ECO:0000256" key="1">
    <source>
        <dbReference type="SAM" id="MobiDB-lite"/>
    </source>
</evidence>
<dbReference type="InParanoid" id="A0A1E7FJI0"/>
<dbReference type="Gene3D" id="3.40.50.300">
    <property type="entry name" value="P-loop containing nucleotide triphosphate hydrolases"/>
    <property type="match status" value="1"/>
</dbReference>
<reference evidence="2 3" key="1">
    <citation type="submission" date="2016-09" db="EMBL/GenBank/DDBJ databases">
        <title>Extensive genetic diversity and differential bi-allelic expression allows diatom success in the polar Southern Ocean.</title>
        <authorList>
            <consortium name="DOE Joint Genome Institute"/>
            <person name="Mock T."/>
            <person name="Otillar R.P."/>
            <person name="Strauss J."/>
            <person name="Dupont C."/>
            <person name="Frickenhaus S."/>
            <person name="Maumus F."/>
            <person name="Mcmullan M."/>
            <person name="Sanges R."/>
            <person name="Schmutz J."/>
            <person name="Toseland A."/>
            <person name="Valas R."/>
            <person name="Veluchamy A."/>
            <person name="Ward B.J."/>
            <person name="Allen A."/>
            <person name="Barry K."/>
            <person name="Falciatore A."/>
            <person name="Ferrante M."/>
            <person name="Fortunato A.E."/>
            <person name="Gloeckner G."/>
            <person name="Gruber A."/>
            <person name="Hipkin R."/>
            <person name="Janech M."/>
            <person name="Kroth P."/>
            <person name="Leese F."/>
            <person name="Lindquist E."/>
            <person name="Lyon B.R."/>
            <person name="Martin J."/>
            <person name="Mayer C."/>
            <person name="Parker M."/>
            <person name="Quesneville H."/>
            <person name="Raymond J."/>
            <person name="Uhlig C."/>
            <person name="Valentin K.U."/>
            <person name="Worden A.Z."/>
            <person name="Armbrust E.V."/>
            <person name="Bowler C."/>
            <person name="Green B."/>
            <person name="Moulton V."/>
            <person name="Van Oosterhout C."/>
            <person name="Grigoriev I."/>
        </authorList>
    </citation>
    <scope>NUCLEOTIDE SEQUENCE [LARGE SCALE GENOMIC DNA]</scope>
    <source>
        <strain evidence="2 3">CCMP1102</strain>
    </source>
</reference>
<dbReference type="OrthoDB" id="10293585at2759"/>
<proteinExistence type="predicted"/>
<accession>A0A1E7FJI0</accession>
<dbReference type="EMBL" id="KV784356">
    <property type="protein sequence ID" value="OEU18308.1"/>
    <property type="molecule type" value="Genomic_DNA"/>
</dbReference>